<accession>A0A2G5SG04</accession>
<organism evidence="4 5">
    <name type="scientific">Caenorhabditis nigoni</name>
    <dbReference type="NCBI Taxonomy" id="1611254"/>
    <lineage>
        <taxon>Eukaryota</taxon>
        <taxon>Metazoa</taxon>
        <taxon>Ecdysozoa</taxon>
        <taxon>Nematoda</taxon>
        <taxon>Chromadorea</taxon>
        <taxon>Rhabditida</taxon>
        <taxon>Rhabditina</taxon>
        <taxon>Rhabditomorpha</taxon>
        <taxon>Rhabditoidea</taxon>
        <taxon>Rhabditidae</taxon>
        <taxon>Peloderinae</taxon>
        <taxon>Caenorhabditis</taxon>
    </lineage>
</organism>
<dbReference type="Proteomes" id="UP000230233">
    <property type="component" value="Unassembled WGS sequence"/>
</dbReference>
<evidence type="ECO:0000313" key="5">
    <source>
        <dbReference type="Proteomes" id="UP000230233"/>
    </source>
</evidence>
<keyword evidence="1" id="KW-0479">Metal-binding</keyword>
<name>A0A2G5SG04_9PELO</name>
<keyword evidence="1" id="KW-0862">Zinc</keyword>
<feature type="compositionally biased region" description="Low complexity" evidence="2">
    <location>
        <begin position="281"/>
        <end position="295"/>
    </location>
</feature>
<keyword evidence="5" id="KW-1185">Reference proteome</keyword>
<evidence type="ECO:0000313" key="4">
    <source>
        <dbReference type="EMBL" id="PIC13801.1"/>
    </source>
</evidence>
<evidence type="ECO:0000256" key="1">
    <source>
        <dbReference type="PROSITE-ProRule" id="PRU00042"/>
    </source>
</evidence>
<dbReference type="AlphaFoldDB" id="A0A2G5SG04"/>
<dbReference type="STRING" id="1611254.A0A2G5SG04"/>
<gene>
    <name evidence="4" type="ORF">B9Z55_027417</name>
</gene>
<feature type="region of interest" description="Disordered" evidence="2">
    <location>
        <begin position="281"/>
        <end position="300"/>
    </location>
</feature>
<evidence type="ECO:0000259" key="3">
    <source>
        <dbReference type="PROSITE" id="PS50157"/>
    </source>
</evidence>
<dbReference type="InterPro" id="IPR013087">
    <property type="entry name" value="Znf_C2H2_type"/>
</dbReference>
<dbReference type="EMBL" id="PDUG01000010">
    <property type="protein sequence ID" value="PIC13801.1"/>
    <property type="molecule type" value="Genomic_DNA"/>
</dbReference>
<sequence>MSFPLPSFENFPPTHTLEETGKFPCGLCTKEFKERVTMNSHRRKAHNASPVYSEKFEKMQKSRMKKDAKLASTGHVCRACNDSFRTQRLLYSHPCYQNNTPSICLMCNALIPPDEFPKDHLSRHHLIDNSTDCHCCSWTFRNQLEKINHGKLLFHGKMGEIGFSVPAILNSFSPGSFLSVTKTVNKKGKEALENWQNINYRMFSFSAIFALAVSVRILISASIHMNKYHGSPEIHLKTVIKGMKAANPEFDECQLLKDVFVAYSSILQIIGNKENDQIFGSLSPSSSVSPPSDSPVNALPTIPNRKRTPFMINDILN</sequence>
<keyword evidence="1" id="KW-0863">Zinc-finger</keyword>
<reference evidence="5" key="1">
    <citation type="submission" date="2017-10" db="EMBL/GenBank/DDBJ databases">
        <title>Rapid genome shrinkage in a self-fertile nematode reveals novel sperm competition proteins.</title>
        <authorList>
            <person name="Yin D."/>
            <person name="Schwarz E.M."/>
            <person name="Thomas C.G."/>
            <person name="Felde R.L."/>
            <person name="Korf I.F."/>
            <person name="Cutter A.D."/>
            <person name="Schartner C.M."/>
            <person name="Ralston E.J."/>
            <person name="Meyer B.J."/>
            <person name="Haag E.S."/>
        </authorList>
    </citation>
    <scope>NUCLEOTIDE SEQUENCE [LARGE SCALE GENOMIC DNA]</scope>
    <source>
        <strain evidence="5">JU1422</strain>
    </source>
</reference>
<protein>
    <recommendedName>
        <fullName evidence="3">C2H2-type domain-containing protein</fullName>
    </recommendedName>
</protein>
<dbReference type="PROSITE" id="PS50157">
    <property type="entry name" value="ZINC_FINGER_C2H2_2"/>
    <property type="match status" value="1"/>
</dbReference>
<comment type="caution">
    <text evidence="4">The sequence shown here is derived from an EMBL/GenBank/DDBJ whole genome shotgun (WGS) entry which is preliminary data.</text>
</comment>
<dbReference type="OrthoDB" id="10371806at2759"/>
<dbReference type="GO" id="GO:0008270">
    <property type="term" value="F:zinc ion binding"/>
    <property type="evidence" value="ECO:0007669"/>
    <property type="project" value="UniProtKB-KW"/>
</dbReference>
<dbReference type="PROSITE" id="PS00028">
    <property type="entry name" value="ZINC_FINGER_C2H2_1"/>
    <property type="match status" value="1"/>
</dbReference>
<evidence type="ECO:0000256" key="2">
    <source>
        <dbReference type="SAM" id="MobiDB-lite"/>
    </source>
</evidence>
<proteinExistence type="predicted"/>
<feature type="domain" description="C2H2-type" evidence="3">
    <location>
        <begin position="23"/>
        <end position="51"/>
    </location>
</feature>